<reference evidence="6" key="2">
    <citation type="submission" date="2021-09" db="EMBL/GenBank/DDBJ databases">
        <authorList>
            <person name="Gilroy R."/>
        </authorList>
    </citation>
    <scope>NUCLEOTIDE SEQUENCE</scope>
    <source>
        <strain evidence="6">ChiHjej13B12-9602</strain>
    </source>
</reference>
<dbReference type="GO" id="GO:0046872">
    <property type="term" value="F:metal ion binding"/>
    <property type="evidence" value="ECO:0007669"/>
    <property type="project" value="UniProtKB-KW"/>
</dbReference>
<evidence type="ECO:0000256" key="4">
    <source>
        <dbReference type="SAM" id="Phobius"/>
    </source>
</evidence>
<sequence length="467" mass="50407">MQKRTTSYNTRRPTPRRAPAGKGYQLPRGRSRATRRPGATYLNHTQGFGGGRRRRVNPDPRRRARRSYALIIVGCALLFFAASVIWYLNRSVSITLNGEEASIHINGTIQQLIENEGLDETCEPGDLLAVDDSVLEREGGARYTVTLDGEAVSEDALATTELTGGEVLEITDGADTYEEHTVQATELAPAITVDGIGSIQYVRTWGVPGRSEVWTGAQSGITFDRGIVQETVDCEVVRTSVSPDDNSRYVALTFDEGPSGYTQQILDILDEKGVSATFFLQGDAVEEHPELAAAIADAGHELGSNAYSNTNLTGLTGEELRSQITRGFDAIEQATGQRPGLLRAPFGSFTTQNWADSMDLMSAVVYWSVDSGDWELPGSDAIVENVMGSVRSGNIVLLTDGDATGEQLVAALPDLIDRLEEEGYQIVTVSELVKTDSDLAEELDLARVGLPDGAALPTVESETDETA</sequence>
<organism evidence="6 7">
    <name type="scientific">Enorma phocaeensis</name>
    <dbReference type="NCBI Taxonomy" id="1871019"/>
    <lineage>
        <taxon>Bacteria</taxon>
        <taxon>Bacillati</taxon>
        <taxon>Actinomycetota</taxon>
        <taxon>Coriobacteriia</taxon>
        <taxon>Coriobacteriales</taxon>
        <taxon>Coriobacteriaceae</taxon>
        <taxon>Enorma</taxon>
    </lineage>
</organism>
<proteinExistence type="predicted"/>
<reference evidence="6" key="1">
    <citation type="journal article" date="2021" name="PeerJ">
        <title>Extensive microbial diversity within the chicken gut microbiome revealed by metagenomics and culture.</title>
        <authorList>
            <person name="Gilroy R."/>
            <person name="Ravi A."/>
            <person name="Getino M."/>
            <person name="Pursley I."/>
            <person name="Horton D.L."/>
            <person name="Alikhan N.F."/>
            <person name="Baker D."/>
            <person name="Gharbi K."/>
            <person name="Hall N."/>
            <person name="Watson M."/>
            <person name="Adriaenssens E.M."/>
            <person name="Foster-Nyarko E."/>
            <person name="Jarju S."/>
            <person name="Secka A."/>
            <person name="Antonio M."/>
            <person name="Oren A."/>
            <person name="Chaudhuri R.R."/>
            <person name="La Ragione R."/>
            <person name="Hildebrand F."/>
            <person name="Pallen M.J."/>
        </authorList>
    </citation>
    <scope>NUCLEOTIDE SEQUENCE</scope>
    <source>
        <strain evidence="6">ChiHjej13B12-9602</strain>
    </source>
</reference>
<feature type="transmembrane region" description="Helical" evidence="4">
    <location>
        <begin position="68"/>
        <end position="88"/>
    </location>
</feature>
<dbReference type="InterPro" id="IPR011330">
    <property type="entry name" value="Glyco_hydro/deAcase_b/a-brl"/>
</dbReference>
<dbReference type="GO" id="GO:0016810">
    <property type="term" value="F:hydrolase activity, acting on carbon-nitrogen (but not peptide) bonds"/>
    <property type="evidence" value="ECO:0007669"/>
    <property type="project" value="InterPro"/>
</dbReference>
<dbReference type="RefSeq" id="WP_273189692.1">
    <property type="nucleotide sequence ID" value="NZ_DYUZ01000017.1"/>
</dbReference>
<keyword evidence="4" id="KW-0472">Membrane</keyword>
<keyword evidence="1" id="KW-0479">Metal-binding</keyword>
<dbReference type="PANTHER" id="PTHR10587:SF133">
    <property type="entry name" value="CHITIN DEACETYLASE 1-RELATED"/>
    <property type="match status" value="1"/>
</dbReference>
<dbReference type="Proteomes" id="UP000753256">
    <property type="component" value="Unassembled WGS sequence"/>
</dbReference>
<evidence type="ECO:0000256" key="3">
    <source>
        <dbReference type="SAM" id="MobiDB-lite"/>
    </source>
</evidence>
<keyword evidence="2" id="KW-0378">Hydrolase</keyword>
<dbReference type="GO" id="GO:0016020">
    <property type="term" value="C:membrane"/>
    <property type="evidence" value="ECO:0007669"/>
    <property type="project" value="TreeGrafter"/>
</dbReference>
<dbReference type="InterPro" id="IPR050248">
    <property type="entry name" value="Polysacc_deacetylase_ArnD"/>
</dbReference>
<feature type="domain" description="NodB homology" evidence="5">
    <location>
        <begin position="248"/>
        <end position="427"/>
    </location>
</feature>
<evidence type="ECO:0000313" key="7">
    <source>
        <dbReference type="Proteomes" id="UP000753256"/>
    </source>
</evidence>
<comment type="caution">
    <text evidence="6">The sequence shown here is derived from an EMBL/GenBank/DDBJ whole genome shotgun (WGS) entry which is preliminary data.</text>
</comment>
<dbReference type="AlphaFoldDB" id="A0A921LT95"/>
<dbReference type="Gene3D" id="3.20.20.370">
    <property type="entry name" value="Glycoside hydrolase/deacetylase"/>
    <property type="match status" value="1"/>
</dbReference>
<dbReference type="PROSITE" id="PS51677">
    <property type="entry name" value="NODB"/>
    <property type="match status" value="1"/>
</dbReference>
<dbReference type="GO" id="GO:0005975">
    <property type="term" value="P:carbohydrate metabolic process"/>
    <property type="evidence" value="ECO:0007669"/>
    <property type="project" value="InterPro"/>
</dbReference>
<feature type="region of interest" description="Disordered" evidence="3">
    <location>
        <begin position="1"/>
        <end position="60"/>
    </location>
</feature>
<dbReference type="EMBL" id="DYUZ01000017">
    <property type="protein sequence ID" value="HJG37129.1"/>
    <property type="molecule type" value="Genomic_DNA"/>
</dbReference>
<dbReference type="Pfam" id="PF01522">
    <property type="entry name" value="Polysacc_deac_1"/>
    <property type="match status" value="1"/>
</dbReference>
<dbReference type="InterPro" id="IPR002509">
    <property type="entry name" value="NODB_dom"/>
</dbReference>
<keyword evidence="4" id="KW-1133">Transmembrane helix</keyword>
<gene>
    <name evidence="6" type="ORF">K8V70_04615</name>
</gene>
<evidence type="ECO:0000256" key="1">
    <source>
        <dbReference type="ARBA" id="ARBA00022723"/>
    </source>
</evidence>
<accession>A0A921LT95</accession>
<evidence type="ECO:0000259" key="5">
    <source>
        <dbReference type="PROSITE" id="PS51677"/>
    </source>
</evidence>
<protein>
    <submittedName>
        <fullName evidence="6">Polysaccharide deacetylase family protein</fullName>
    </submittedName>
</protein>
<evidence type="ECO:0000313" key="6">
    <source>
        <dbReference type="EMBL" id="HJG37129.1"/>
    </source>
</evidence>
<dbReference type="CDD" id="cd10917">
    <property type="entry name" value="CE4_NodB_like_6s_7s"/>
    <property type="match status" value="1"/>
</dbReference>
<evidence type="ECO:0000256" key="2">
    <source>
        <dbReference type="ARBA" id="ARBA00022801"/>
    </source>
</evidence>
<name>A0A921LT95_9ACTN</name>
<keyword evidence="4" id="KW-0812">Transmembrane</keyword>
<dbReference type="SUPFAM" id="SSF88713">
    <property type="entry name" value="Glycoside hydrolase/deacetylase"/>
    <property type="match status" value="1"/>
</dbReference>
<dbReference type="PANTHER" id="PTHR10587">
    <property type="entry name" value="GLYCOSYL TRANSFERASE-RELATED"/>
    <property type="match status" value="1"/>
</dbReference>